<reference evidence="5 6" key="1">
    <citation type="journal article" date="2018" name="Parasitology">
        <title>The reduced genome of Candidatus Kinetoplastibacterium sorsogonicusi, the endosymbiont of Kentomonas sorsogonicus (Trypanosomatidae): loss of the haem-synthesis pathway.</title>
        <authorList>
            <person name="Silva F.M."/>
            <person name="Kostygov A.Y."/>
            <person name="Spodareva V.V."/>
            <person name="Butenko A."/>
            <person name="Tossou R."/>
            <person name="Lukes J."/>
            <person name="Yurchenko V."/>
            <person name="Alves J.M.P."/>
        </authorList>
    </citation>
    <scope>NUCLEOTIDE SEQUENCE [LARGE SCALE GENOMIC DNA]</scope>
    <source>
        <strain evidence="5 6">MF-08</strain>
    </source>
</reference>
<dbReference type="InterPro" id="IPR017689">
    <property type="entry name" value="BamD"/>
</dbReference>
<dbReference type="InterPro" id="IPR039565">
    <property type="entry name" value="BamD-like"/>
</dbReference>
<dbReference type="EMBL" id="CP025628">
    <property type="protein sequence ID" value="AWD32535.1"/>
    <property type="molecule type" value="Genomic_DNA"/>
</dbReference>
<keyword evidence="2" id="KW-0472">Membrane</keyword>
<dbReference type="InterPro" id="IPR011990">
    <property type="entry name" value="TPR-like_helical_dom_sf"/>
</dbReference>
<accession>A0A3Q8F3P5</accession>
<dbReference type="Pfam" id="PF13525">
    <property type="entry name" value="YfiO"/>
    <property type="match status" value="1"/>
</dbReference>
<proteinExistence type="predicted"/>
<dbReference type="AlphaFoldDB" id="A0A3Q8F3P5"/>
<evidence type="ECO:0000313" key="5">
    <source>
        <dbReference type="EMBL" id="AWD32535.1"/>
    </source>
</evidence>
<name>A0A3Q8F3P5_9PROT</name>
<evidence type="ECO:0000256" key="1">
    <source>
        <dbReference type="ARBA" id="ARBA00022729"/>
    </source>
</evidence>
<evidence type="ECO:0000256" key="2">
    <source>
        <dbReference type="ARBA" id="ARBA00023136"/>
    </source>
</evidence>
<protein>
    <submittedName>
        <fullName evidence="5">Outer membrane protein assembly factor BamD</fullName>
    </submittedName>
</protein>
<dbReference type="KEGG" id="kso:CKSOR_00422"/>
<dbReference type="NCBIfam" id="TIGR03302">
    <property type="entry name" value="OM_YfiO"/>
    <property type="match status" value="1"/>
</dbReference>
<dbReference type="Proteomes" id="UP000266796">
    <property type="component" value="Chromosome"/>
</dbReference>
<dbReference type="Gene3D" id="1.25.40.10">
    <property type="entry name" value="Tetratricopeptide repeat domain"/>
    <property type="match status" value="1"/>
</dbReference>
<keyword evidence="1" id="KW-0732">Signal</keyword>
<evidence type="ECO:0000259" key="4">
    <source>
        <dbReference type="Pfam" id="PF13525"/>
    </source>
</evidence>
<evidence type="ECO:0000313" key="6">
    <source>
        <dbReference type="Proteomes" id="UP000266796"/>
    </source>
</evidence>
<evidence type="ECO:0000256" key="3">
    <source>
        <dbReference type="ARBA" id="ARBA00023237"/>
    </source>
</evidence>
<dbReference type="OrthoDB" id="9779191at2"/>
<feature type="domain" description="Outer membrane lipoprotein BamD-like" evidence="4">
    <location>
        <begin position="31"/>
        <end position="218"/>
    </location>
</feature>
<organism evidence="5 6">
    <name type="scientific">Candidatus Kinetoplastidibacterium kentomonadis</name>
    <dbReference type="NCBI Taxonomy" id="1576550"/>
    <lineage>
        <taxon>Bacteria</taxon>
        <taxon>Pseudomonadati</taxon>
        <taxon>Pseudomonadota</taxon>
        <taxon>Betaproteobacteria</taxon>
        <taxon>Candidatus Kinetoplastidibacterium</taxon>
    </lineage>
</organism>
<keyword evidence="6" id="KW-1185">Reference proteome</keyword>
<gene>
    <name evidence="5" type="primary">bamD</name>
    <name evidence="5" type="ORF">CKSOR_00422</name>
</gene>
<dbReference type="RefSeq" id="WP_108673941.1">
    <property type="nucleotide sequence ID" value="NZ_CP025628.1"/>
</dbReference>
<keyword evidence="3" id="KW-0998">Cell outer membrane</keyword>
<sequence length="225" mass="27049">MFINFIKHVCIFFICIIFLLNKSYANNRNQEFKSLYEISQTYIKNSNWEDAIKILLILKSKSHNSNEIKIILTDLAYIYSNTGDIQLLEQLVNKINILYPDTMNDYLLYLQGTTYLNKNKKNIFYKIRKKYDLENRKILFSYSKLNELIINYPESKYFSNAKKHLYYLDNILAYRELNIANFYYRKKEYLAAIKRSQDVIKNFSSSHYVNEAQLIINKVYIHNKL</sequence>